<sequence>MQSAHNGAATTRIAAKVEERRLLRRRRARGKLSRARPPRLNSGARATDTDMLFSPKNWVRPARREARVPNGGQRQASQAQDAEGMRQEKENRRMPGPRGRARWPRPAAVESHAGTLSGSTAAATPRTATRPHRSPPAAELLVQPRCPGGRRGR</sequence>
<organism evidence="2 3">
    <name type="scientific">Prorocentrum cordatum</name>
    <dbReference type="NCBI Taxonomy" id="2364126"/>
    <lineage>
        <taxon>Eukaryota</taxon>
        <taxon>Sar</taxon>
        <taxon>Alveolata</taxon>
        <taxon>Dinophyceae</taxon>
        <taxon>Prorocentrales</taxon>
        <taxon>Prorocentraceae</taxon>
        <taxon>Prorocentrum</taxon>
    </lineage>
</organism>
<proteinExistence type="predicted"/>
<name>A0ABN9YEX0_9DINO</name>
<feature type="compositionally biased region" description="Low complexity" evidence="1">
    <location>
        <begin position="94"/>
        <end position="128"/>
    </location>
</feature>
<reference evidence="2" key="1">
    <citation type="submission" date="2023-10" db="EMBL/GenBank/DDBJ databases">
        <authorList>
            <person name="Chen Y."/>
            <person name="Shah S."/>
            <person name="Dougan E. K."/>
            <person name="Thang M."/>
            <person name="Chan C."/>
        </authorList>
    </citation>
    <scope>NUCLEOTIDE SEQUENCE [LARGE SCALE GENOMIC DNA]</scope>
</reference>
<evidence type="ECO:0000313" key="2">
    <source>
        <dbReference type="EMBL" id="CAK0911384.1"/>
    </source>
</evidence>
<accession>A0ABN9YEX0</accession>
<evidence type="ECO:0000256" key="1">
    <source>
        <dbReference type="SAM" id="MobiDB-lite"/>
    </source>
</evidence>
<dbReference type="EMBL" id="CAUYUJ010022570">
    <property type="protein sequence ID" value="CAK0911384.1"/>
    <property type="molecule type" value="Genomic_DNA"/>
</dbReference>
<protein>
    <submittedName>
        <fullName evidence="2">Uncharacterized protein</fullName>
    </submittedName>
</protein>
<dbReference type="Proteomes" id="UP001189429">
    <property type="component" value="Unassembled WGS sequence"/>
</dbReference>
<feature type="compositionally biased region" description="Basic and acidic residues" evidence="1">
    <location>
        <begin position="83"/>
        <end position="93"/>
    </location>
</feature>
<comment type="caution">
    <text evidence="2">The sequence shown here is derived from an EMBL/GenBank/DDBJ whole genome shotgun (WGS) entry which is preliminary data.</text>
</comment>
<feature type="region of interest" description="Disordered" evidence="1">
    <location>
        <begin position="1"/>
        <end position="153"/>
    </location>
</feature>
<feature type="compositionally biased region" description="Basic residues" evidence="1">
    <location>
        <begin position="22"/>
        <end position="37"/>
    </location>
</feature>
<gene>
    <name evidence="2" type="ORF">PCOR1329_LOCUS85277</name>
</gene>
<evidence type="ECO:0000313" key="3">
    <source>
        <dbReference type="Proteomes" id="UP001189429"/>
    </source>
</evidence>
<keyword evidence="3" id="KW-1185">Reference proteome</keyword>